<dbReference type="PANTHER" id="PTHR46439:SF1">
    <property type="entry name" value="CYSTEINE-RICH MOTOR NEURON 1 PROTEIN"/>
    <property type="match status" value="1"/>
</dbReference>
<feature type="region of interest" description="Disordered" evidence="1">
    <location>
        <begin position="710"/>
        <end position="736"/>
    </location>
</feature>
<feature type="signal peptide" evidence="3">
    <location>
        <begin position="1"/>
        <end position="17"/>
    </location>
</feature>
<feature type="domain" description="VWFC" evidence="4">
    <location>
        <begin position="492"/>
        <end position="553"/>
    </location>
</feature>
<dbReference type="AlphaFoldDB" id="A0A8J2PQL5"/>
<evidence type="ECO:0000256" key="2">
    <source>
        <dbReference type="SAM" id="Phobius"/>
    </source>
</evidence>
<dbReference type="OrthoDB" id="5976811at2759"/>
<dbReference type="InterPro" id="IPR001007">
    <property type="entry name" value="VWF_dom"/>
</dbReference>
<dbReference type="InterPro" id="IPR052624">
    <property type="entry name" value="CRIM1"/>
</dbReference>
<protein>
    <recommendedName>
        <fullName evidence="8">Cysteine-rich motor neuron 1 protein</fullName>
    </recommendedName>
</protein>
<keyword evidence="3" id="KW-0732">Signal</keyword>
<dbReference type="EMBL" id="CAJVCH010530807">
    <property type="protein sequence ID" value="CAG7823856.1"/>
    <property type="molecule type" value="Genomic_DNA"/>
</dbReference>
<evidence type="ECO:0000313" key="6">
    <source>
        <dbReference type="EMBL" id="CAG7823856.1"/>
    </source>
</evidence>
<feature type="domain" description="VWFC" evidence="4">
    <location>
        <begin position="346"/>
        <end position="407"/>
    </location>
</feature>
<keyword evidence="7" id="KW-1185">Reference proteome</keyword>
<dbReference type="Pfam" id="PF00093">
    <property type="entry name" value="VWC"/>
    <property type="match status" value="3"/>
</dbReference>
<keyword evidence="2" id="KW-1133">Transmembrane helix</keyword>
<evidence type="ECO:0008006" key="8">
    <source>
        <dbReference type="Google" id="ProtNLM"/>
    </source>
</evidence>
<feature type="domain" description="VWFC" evidence="4">
    <location>
        <begin position="563"/>
        <end position="622"/>
    </location>
</feature>
<dbReference type="Pfam" id="PF02822">
    <property type="entry name" value="Antistasin"/>
    <property type="match status" value="2"/>
</dbReference>
<feature type="compositionally biased region" description="Low complexity" evidence="1">
    <location>
        <begin position="710"/>
        <end position="724"/>
    </location>
</feature>
<dbReference type="GO" id="GO:0004867">
    <property type="term" value="F:serine-type endopeptidase inhibitor activity"/>
    <property type="evidence" value="ECO:0007669"/>
    <property type="project" value="InterPro"/>
</dbReference>
<evidence type="ECO:0000256" key="3">
    <source>
        <dbReference type="SAM" id="SignalP"/>
    </source>
</evidence>
<dbReference type="Proteomes" id="UP000708208">
    <property type="component" value="Unassembled WGS sequence"/>
</dbReference>
<comment type="caution">
    <text evidence="6">The sequence shown here is derived from an EMBL/GenBank/DDBJ whole genome shotgun (WGS) entry which is preliminary data.</text>
</comment>
<dbReference type="Pfam" id="PF23334">
    <property type="entry name" value="VWC2L_2nd"/>
    <property type="match status" value="1"/>
</dbReference>
<keyword evidence="2" id="KW-0472">Membrane</keyword>
<dbReference type="PROSITE" id="PS51252">
    <property type="entry name" value="ANTISTASIN"/>
    <property type="match status" value="2"/>
</dbReference>
<gene>
    <name evidence="6" type="ORF">AFUS01_LOCUS34047</name>
</gene>
<reference evidence="6" key="1">
    <citation type="submission" date="2021-06" db="EMBL/GenBank/DDBJ databases">
        <authorList>
            <person name="Hodson N. C."/>
            <person name="Mongue J. A."/>
            <person name="Jaron S. K."/>
        </authorList>
    </citation>
    <scope>NUCLEOTIDE SEQUENCE</scope>
</reference>
<sequence length="736" mass="80538">MIQILFLVFIFSQITSSELYPGDCSRVKCPKIEECPPDSYRLPTSVHQESNDCCPTLEKCQCSPGHLCPKPECPTGWIEKLILNATGEPGNCCPLLECNPNQSEESSICSYGGEEYEPGEAWTHHEDCSKCSCSSAGVVTCQKIQCDIPKECRVAWASSDSCCPECVGCITSAGKVYNNSDIWEEDACTLCECVEGRIKCHAAMCRVQCENPIHIPGECCPRCEPEFHGCSSLTCRDLACPYGFKLDNKGCPTCQCNKCPPLLRVNCLLSCPLGFNTDLLGCPVCSCRVSSGILETEMGRSGGGSIPGETSNQLSSSSLLKFRQTNNDGRVEARNVVNGTTVGVGKSCKSVDDKLGVTLRAEGDEWSDGCYHCVCKFGLEMCSLITCSPPDCEQPVFYPGECCPRCPGQDVLTGRDAKILQVNETLCSPSPTDPWNLTDCVTCTCHRGLTFCSAPHCPPAPCANPVSSGCCSICPENTTDTKSIEQHQGINHNCSLDDPRMEYLHGDTWKVGPCKSCRCHYGEIECFSSSGSCPRLTCDRPVQARNQCCPICLDEGEEKWTKMNCSLIGSNDTWSHGQSWTVDKCTRCVCHAPLVQCTRVVCSISCKKSLIYDEDKCCPICPADHHEVLVDGKLTSDLHKKQAGLEPYCAFLITVLLATTSVLAFFLFRVVYRRRRRRRLNDKSLSSSSSSSCTNREYCYFNNNRKNECSTGFTSSSSSNSEGSAPEKKLLCPPNV</sequence>
<feature type="domain" description="VWFC" evidence="4">
    <location>
        <begin position="167"/>
        <end position="224"/>
    </location>
</feature>
<organism evidence="6 7">
    <name type="scientific">Allacma fusca</name>
    <dbReference type="NCBI Taxonomy" id="39272"/>
    <lineage>
        <taxon>Eukaryota</taxon>
        <taxon>Metazoa</taxon>
        <taxon>Ecdysozoa</taxon>
        <taxon>Arthropoda</taxon>
        <taxon>Hexapoda</taxon>
        <taxon>Collembola</taxon>
        <taxon>Symphypleona</taxon>
        <taxon>Sminthuridae</taxon>
        <taxon>Allacma</taxon>
    </lineage>
</organism>
<dbReference type="PROSITE" id="PS01208">
    <property type="entry name" value="VWFC_1"/>
    <property type="match status" value="3"/>
</dbReference>
<feature type="domain" description="VWFC" evidence="4">
    <location>
        <begin position="107"/>
        <end position="167"/>
    </location>
</feature>
<dbReference type="GO" id="GO:0005886">
    <property type="term" value="C:plasma membrane"/>
    <property type="evidence" value="ECO:0007669"/>
    <property type="project" value="TreeGrafter"/>
</dbReference>
<feature type="chain" id="PRO_5035266604" description="Cysteine-rich motor neuron 1 protein" evidence="3">
    <location>
        <begin position="18"/>
        <end position="736"/>
    </location>
</feature>
<evidence type="ECO:0000256" key="1">
    <source>
        <dbReference type="SAM" id="MobiDB-lite"/>
    </source>
</evidence>
<proteinExistence type="predicted"/>
<dbReference type="PANTHER" id="PTHR46439">
    <property type="entry name" value="CYSTEINE-RICH MOTOR NEURON 1 PROTEIN"/>
    <property type="match status" value="1"/>
</dbReference>
<name>A0A8J2PQL5_9HEXA</name>
<dbReference type="PROSITE" id="PS50184">
    <property type="entry name" value="VWFC_2"/>
    <property type="match status" value="5"/>
</dbReference>
<keyword evidence="2" id="KW-0812">Transmembrane</keyword>
<evidence type="ECO:0000259" key="5">
    <source>
        <dbReference type="PROSITE" id="PS51252"/>
    </source>
</evidence>
<dbReference type="InterPro" id="IPR004094">
    <property type="entry name" value="Antistasin-like"/>
</dbReference>
<feature type="domain" description="Antistasin-like" evidence="5">
    <location>
        <begin position="230"/>
        <end position="256"/>
    </location>
</feature>
<feature type="domain" description="Antistasin-like" evidence="5">
    <location>
        <begin position="259"/>
        <end position="287"/>
    </location>
</feature>
<feature type="transmembrane region" description="Helical" evidence="2">
    <location>
        <begin position="650"/>
        <end position="672"/>
    </location>
</feature>
<accession>A0A8J2PQL5</accession>
<evidence type="ECO:0000259" key="4">
    <source>
        <dbReference type="PROSITE" id="PS50184"/>
    </source>
</evidence>
<evidence type="ECO:0000313" key="7">
    <source>
        <dbReference type="Proteomes" id="UP000708208"/>
    </source>
</evidence>
<dbReference type="SMART" id="SM00214">
    <property type="entry name" value="VWC"/>
    <property type="match status" value="5"/>
</dbReference>